<evidence type="ECO:0000256" key="2">
    <source>
        <dbReference type="ARBA" id="ARBA00009077"/>
    </source>
</evidence>
<evidence type="ECO:0000313" key="11">
    <source>
        <dbReference type="Proteomes" id="UP000199300"/>
    </source>
</evidence>
<keyword evidence="11" id="KW-1185">Reference proteome</keyword>
<protein>
    <recommendedName>
        <fullName evidence="4">homocysteine desulfhydrase</fullName>
        <ecNumber evidence="4">4.4.1.2</ecNumber>
    </recommendedName>
    <alternativeName>
        <fullName evidence="5">Homocysteine desulfhydrase</fullName>
    </alternativeName>
</protein>
<dbReference type="CDD" id="cd00614">
    <property type="entry name" value="CGS_like"/>
    <property type="match status" value="1"/>
</dbReference>
<dbReference type="FunFam" id="3.40.640.10:FF:000046">
    <property type="entry name" value="Cystathionine gamma-lyase"/>
    <property type="match status" value="1"/>
</dbReference>
<evidence type="ECO:0000256" key="8">
    <source>
        <dbReference type="PIRSR" id="PIRSR001434-2"/>
    </source>
</evidence>
<dbReference type="Gene3D" id="3.90.1150.10">
    <property type="entry name" value="Aspartate Aminotransferase, domain 1"/>
    <property type="match status" value="1"/>
</dbReference>
<dbReference type="EMBL" id="FODJ01000008">
    <property type="protein sequence ID" value="SEO48027.1"/>
    <property type="molecule type" value="Genomic_DNA"/>
</dbReference>
<dbReference type="InterPro" id="IPR054542">
    <property type="entry name" value="Cys_met_metab_PP"/>
</dbReference>
<dbReference type="GO" id="GO:0030170">
    <property type="term" value="F:pyridoxal phosphate binding"/>
    <property type="evidence" value="ECO:0007669"/>
    <property type="project" value="InterPro"/>
</dbReference>
<evidence type="ECO:0000256" key="6">
    <source>
        <dbReference type="ARBA" id="ARBA00048780"/>
    </source>
</evidence>
<comment type="similarity">
    <text evidence="2 9">Belongs to the trans-sulfuration enzymes family.</text>
</comment>
<evidence type="ECO:0000256" key="7">
    <source>
        <dbReference type="ARBA" id="ARBA00052699"/>
    </source>
</evidence>
<dbReference type="InterPro" id="IPR015422">
    <property type="entry name" value="PyrdxlP-dep_Trfase_small"/>
</dbReference>
<dbReference type="RefSeq" id="WP_091498166.1">
    <property type="nucleotide sequence ID" value="NZ_FODJ01000008.1"/>
</dbReference>
<dbReference type="InterPro" id="IPR015424">
    <property type="entry name" value="PyrdxlP-dep_Trfase"/>
</dbReference>
<keyword evidence="10" id="KW-0456">Lyase</keyword>
<dbReference type="GO" id="GO:0005737">
    <property type="term" value="C:cytoplasm"/>
    <property type="evidence" value="ECO:0007669"/>
    <property type="project" value="TreeGrafter"/>
</dbReference>
<gene>
    <name evidence="10" type="ORF">SAMN04488134_1088</name>
</gene>
<organism evidence="10 11">
    <name type="scientific">Amphibacillus marinus</name>
    <dbReference type="NCBI Taxonomy" id="872970"/>
    <lineage>
        <taxon>Bacteria</taxon>
        <taxon>Bacillati</taxon>
        <taxon>Bacillota</taxon>
        <taxon>Bacilli</taxon>
        <taxon>Bacillales</taxon>
        <taxon>Bacillaceae</taxon>
        <taxon>Amphibacillus</taxon>
    </lineage>
</organism>
<dbReference type="EC" id="4.4.1.2" evidence="4"/>
<dbReference type="Pfam" id="PF01053">
    <property type="entry name" value="Cys_Met_Meta_PP"/>
    <property type="match status" value="1"/>
</dbReference>
<sequence length="380" mass="41226">MTNHFNTQAVHFSTKKADDVQSKVTPIFQTTAFKFNDLADIERFYNGEKGYLYSRVGNPNTDELGEAVAHLEATSQGIAVSSGLAAILIAVLAVAKAGDHIIAATDIYGGTYELFNAELKNFGIEVSFIDFTDQTLMESAIKEHTVLIYSESITNPLLRVENLDTIVDLARKYGLKTIIDNTFATPYLIQPYNKGIDLIVHSATKYLAGHSDVTAGVVVGSEALIKQARIRAINLGTTLSPFEAWLASRGLKTLAIRMERQVSNATKLAGALANHPAVDCVYYPEHASEAGNGAIVSIDLTKNCNIDVFFKSLEWIKIVPTLAGVETTVSYPRSTSHRALAIEEQELLGITQGLVRISVGIENSADIISVFTQAIDLATN</sequence>
<dbReference type="STRING" id="872970.SAMN04488134_1088"/>
<name>A0A1H8Q288_9BACI</name>
<evidence type="ECO:0000313" key="10">
    <source>
        <dbReference type="EMBL" id="SEO48027.1"/>
    </source>
</evidence>
<dbReference type="Proteomes" id="UP000199300">
    <property type="component" value="Unassembled WGS sequence"/>
</dbReference>
<evidence type="ECO:0000256" key="3">
    <source>
        <dbReference type="ARBA" id="ARBA00022898"/>
    </source>
</evidence>
<dbReference type="GO" id="GO:0018826">
    <property type="term" value="F:methionine gamma-lyase activity"/>
    <property type="evidence" value="ECO:0007669"/>
    <property type="project" value="UniProtKB-EC"/>
</dbReference>
<dbReference type="OrthoDB" id="9803887at2"/>
<comment type="catalytic activity">
    <reaction evidence="6">
        <text>L-homocysteine + H2O = 2-oxobutanoate + hydrogen sulfide + NH4(+) + H(+)</text>
        <dbReference type="Rhea" id="RHEA:14501"/>
        <dbReference type="ChEBI" id="CHEBI:15377"/>
        <dbReference type="ChEBI" id="CHEBI:15378"/>
        <dbReference type="ChEBI" id="CHEBI:16763"/>
        <dbReference type="ChEBI" id="CHEBI:28938"/>
        <dbReference type="ChEBI" id="CHEBI:29919"/>
        <dbReference type="ChEBI" id="CHEBI:58199"/>
        <dbReference type="EC" id="4.4.1.2"/>
    </reaction>
    <physiologicalReaction direction="left-to-right" evidence="6">
        <dbReference type="Rhea" id="RHEA:14502"/>
    </physiologicalReaction>
</comment>
<dbReference type="Gene3D" id="3.40.640.10">
    <property type="entry name" value="Type I PLP-dependent aspartate aminotransferase-like (Major domain)"/>
    <property type="match status" value="1"/>
</dbReference>
<evidence type="ECO:0000256" key="1">
    <source>
        <dbReference type="ARBA" id="ARBA00001933"/>
    </source>
</evidence>
<evidence type="ECO:0000256" key="9">
    <source>
        <dbReference type="RuleBase" id="RU362118"/>
    </source>
</evidence>
<comment type="cofactor">
    <cofactor evidence="1 9">
        <name>pyridoxal 5'-phosphate</name>
        <dbReference type="ChEBI" id="CHEBI:597326"/>
    </cofactor>
</comment>
<dbReference type="InterPro" id="IPR015421">
    <property type="entry name" value="PyrdxlP-dep_Trfase_major"/>
</dbReference>
<evidence type="ECO:0000256" key="5">
    <source>
        <dbReference type="ARBA" id="ARBA00047199"/>
    </source>
</evidence>
<proteinExistence type="inferred from homology"/>
<dbReference type="PANTHER" id="PTHR11808">
    <property type="entry name" value="TRANS-SULFURATION ENZYME FAMILY MEMBER"/>
    <property type="match status" value="1"/>
</dbReference>
<reference evidence="10 11" key="1">
    <citation type="submission" date="2016-10" db="EMBL/GenBank/DDBJ databases">
        <authorList>
            <person name="de Groot N.N."/>
        </authorList>
    </citation>
    <scope>NUCLEOTIDE SEQUENCE [LARGE SCALE GENOMIC DNA]</scope>
    <source>
        <strain evidence="10 11">CGMCC 1.10434</strain>
    </source>
</reference>
<keyword evidence="3 8" id="KW-0663">Pyridoxal phosphate</keyword>
<dbReference type="SUPFAM" id="SSF53383">
    <property type="entry name" value="PLP-dependent transferases"/>
    <property type="match status" value="1"/>
</dbReference>
<dbReference type="PROSITE" id="PS00868">
    <property type="entry name" value="CYS_MET_METAB_PP"/>
    <property type="match status" value="1"/>
</dbReference>
<dbReference type="PANTHER" id="PTHR11808:SF89">
    <property type="entry name" value="METHIONINE GAMMA-LYASE"/>
    <property type="match status" value="1"/>
</dbReference>
<evidence type="ECO:0000256" key="4">
    <source>
        <dbReference type="ARBA" id="ARBA00047175"/>
    </source>
</evidence>
<accession>A0A1H8Q288</accession>
<dbReference type="GO" id="GO:0019346">
    <property type="term" value="P:transsulfuration"/>
    <property type="evidence" value="ECO:0007669"/>
    <property type="project" value="InterPro"/>
</dbReference>
<feature type="modified residue" description="N6-(pyridoxal phosphate)lysine" evidence="8">
    <location>
        <position position="205"/>
    </location>
</feature>
<dbReference type="PIRSF" id="PIRSF001434">
    <property type="entry name" value="CGS"/>
    <property type="match status" value="1"/>
</dbReference>
<comment type="catalytic activity">
    <reaction evidence="7">
        <text>L-methionine + H2O = methanethiol + 2-oxobutanoate + NH4(+)</text>
        <dbReference type="Rhea" id="RHEA:23800"/>
        <dbReference type="ChEBI" id="CHEBI:15377"/>
        <dbReference type="ChEBI" id="CHEBI:16007"/>
        <dbReference type="ChEBI" id="CHEBI:16763"/>
        <dbReference type="ChEBI" id="CHEBI:28938"/>
        <dbReference type="ChEBI" id="CHEBI:57844"/>
        <dbReference type="EC" id="4.4.1.11"/>
    </reaction>
    <physiologicalReaction direction="left-to-right" evidence="7">
        <dbReference type="Rhea" id="RHEA:23801"/>
    </physiologicalReaction>
</comment>
<dbReference type="AlphaFoldDB" id="A0A1H8Q288"/>
<dbReference type="GO" id="GO:0047982">
    <property type="term" value="F:homocysteine desulfhydrase activity"/>
    <property type="evidence" value="ECO:0007669"/>
    <property type="project" value="UniProtKB-EC"/>
</dbReference>
<dbReference type="InterPro" id="IPR000277">
    <property type="entry name" value="Cys/Met-Metab_PyrdxlP-dep_enz"/>
</dbReference>